<sequence>MRILALHGYTQNSHIFSKRLGAIRKACGKECEFVFLDGPHVLTLADVNFGNMDVQETQPEPTDPELIPRAWWRSDDAGTKYRGLEESLLFLRDHLVKEKYNGVFGFSQGATMAALLAAVLERPALAAQYNLLTDGQMPHPPFEFCVVVAGFIPRDPSLAGIFTEASVDGPAGLHTRSLHIIGATDILVTPERSQPLIDASTKARVEQHLGGHFVPATGPWRTFFKAYLNAKSDDEAAAVSSPSSTNSGTSTPVTSAL</sequence>
<dbReference type="InParanoid" id="A0A165EMJ7"/>
<dbReference type="OrthoDB" id="2094269at2759"/>
<organism evidence="4 5">
    <name type="scientific">Exidia glandulosa HHB12029</name>
    <dbReference type="NCBI Taxonomy" id="1314781"/>
    <lineage>
        <taxon>Eukaryota</taxon>
        <taxon>Fungi</taxon>
        <taxon>Dikarya</taxon>
        <taxon>Basidiomycota</taxon>
        <taxon>Agaricomycotina</taxon>
        <taxon>Agaricomycetes</taxon>
        <taxon>Auriculariales</taxon>
        <taxon>Exidiaceae</taxon>
        <taxon>Exidia</taxon>
    </lineage>
</organism>
<dbReference type="GO" id="GO:0005634">
    <property type="term" value="C:nucleus"/>
    <property type="evidence" value="ECO:0007669"/>
    <property type="project" value="TreeGrafter"/>
</dbReference>
<dbReference type="Pfam" id="PF03959">
    <property type="entry name" value="FSH1"/>
    <property type="match status" value="1"/>
</dbReference>
<reference evidence="4 5" key="1">
    <citation type="journal article" date="2016" name="Mol. Biol. Evol.">
        <title>Comparative Genomics of Early-Diverging Mushroom-Forming Fungi Provides Insights into the Origins of Lignocellulose Decay Capabilities.</title>
        <authorList>
            <person name="Nagy L.G."/>
            <person name="Riley R."/>
            <person name="Tritt A."/>
            <person name="Adam C."/>
            <person name="Daum C."/>
            <person name="Floudas D."/>
            <person name="Sun H."/>
            <person name="Yadav J.S."/>
            <person name="Pangilinan J."/>
            <person name="Larsson K.H."/>
            <person name="Matsuura K."/>
            <person name="Barry K."/>
            <person name="Labutti K."/>
            <person name="Kuo R."/>
            <person name="Ohm R.A."/>
            <person name="Bhattacharya S.S."/>
            <person name="Shirouzu T."/>
            <person name="Yoshinaga Y."/>
            <person name="Martin F.M."/>
            <person name="Grigoriev I.V."/>
            <person name="Hibbett D.S."/>
        </authorList>
    </citation>
    <scope>NUCLEOTIDE SEQUENCE [LARGE SCALE GENOMIC DNA]</scope>
    <source>
        <strain evidence="4 5">HHB12029</strain>
    </source>
</reference>
<dbReference type="GO" id="GO:0005737">
    <property type="term" value="C:cytoplasm"/>
    <property type="evidence" value="ECO:0007669"/>
    <property type="project" value="TreeGrafter"/>
</dbReference>
<name>A0A165EMJ7_EXIGL</name>
<dbReference type="EMBL" id="KV426130">
    <property type="protein sequence ID" value="KZV87290.1"/>
    <property type="molecule type" value="Genomic_DNA"/>
</dbReference>
<keyword evidence="1" id="KW-0378">Hydrolase</keyword>
<dbReference type="STRING" id="1314781.A0A165EMJ7"/>
<feature type="compositionally biased region" description="Low complexity" evidence="2">
    <location>
        <begin position="239"/>
        <end position="257"/>
    </location>
</feature>
<protein>
    <recommendedName>
        <fullName evidence="3">Serine hydrolase domain-containing protein</fullName>
    </recommendedName>
</protein>
<dbReference type="InterPro" id="IPR050593">
    <property type="entry name" value="LovG"/>
</dbReference>
<dbReference type="InterPro" id="IPR029058">
    <property type="entry name" value="AB_hydrolase_fold"/>
</dbReference>
<gene>
    <name evidence="4" type="ORF">EXIGLDRAFT_204795</name>
</gene>
<evidence type="ECO:0000256" key="1">
    <source>
        <dbReference type="ARBA" id="ARBA00022801"/>
    </source>
</evidence>
<proteinExistence type="predicted"/>
<evidence type="ECO:0000259" key="3">
    <source>
        <dbReference type="Pfam" id="PF03959"/>
    </source>
</evidence>
<dbReference type="GO" id="GO:0016787">
    <property type="term" value="F:hydrolase activity"/>
    <property type="evidence" value="ECO:0007669"/>
    <property type="project" value="UniProtKB-KW"/>
</dbReference>
<evidence type="ECO:0000256" key="2">
    <source>
        <dbReference type="SAM" id="MobiDB-lite"/>
    </source>
</evidence>
<feature type="region of interest" description="Disordered" evidence="2">
    <location>
        <begin position="236"/>
        <end position="257"/>
    </location>
</feature>
<dbReference type="Gene3D" id="3.40.50.1820">
    <property type="entry name" value="alpha/beta hydrolase"/>
    <property type="match status" value="1"/>
</dbReference>
<dbReference type="AlphaFoldDB" id="A0A165EMJ7"/>
<dbReference type="PANTHER" id="PTHR48070:SF6">
    <property type="entry name" value="ESTERASE OVCA2"/>
    <property type="match status" value="1"/>
</dbReference>
<dbReference type="InterPro" id="IPR005645">
    <property type="entry name" value="FSH-like_dom"/>
</dbReference>
<evidence type="ECO:0000313" key="4">
    <source>
        <dbReference type="EMBL" id="KZV87290.1"/>
    </source>
</evidence>
<dbReference type="SUPFAM" id="SSF53474">
    <property type="entry name" value="alpha/beta-Hydrolases"/>
    <property type="match status" value="1"/>
</dbReference>
<keyword evidence="5" id="KW-1185">Reference proteome</keyword>
<feature type="domain" description="Serine hydrolase" evidence="3">
    <location>
        <begin position="1"/>
        <end position="222"/>
    </location>
</feature>
<dbReference type="Proteomes" id="UP000077266">
    <property type="component" value="Unassembled WGS sequence"/>
</dbReference>
<evidence type="ECO:0000313" key="5">
    <source>
        <dbReference type="Proteomes" id="UP000077266"/>
    </source>
</evidence>
<accession>A0A165EMJ7</accession>
<dbReference type="PANTHER" id="PTHR48070">
    <property type="entry name" value="ESTERASE OVCA2"/>
    <property type="match status" value="1"/>
</dbReference>
<dbReference type="FunCoup" id="A0A165EMJ7">
    <property type="interactions" value="262"/>
</dbReference>